<dbReference type="OrthoDB" id="122388at2"/>
<dbReference type="AlphaFoldDB" id="A0A368X4P3"/>
<accession>A0A368X4P3</accession>
<dbReference type="Proteomes" id="UP000252585">
    <property type="component" value="Unassembled WGS sequence"/>
</dbReference>
<comment type="caution">
    <text evidence="2">The sequence shown here is derived from an EMBL/GenBank/DDBJ whole genome shotgun (WGS) entry which is preliminary data.</text>
</comment>
<name>A0A368X4P3_9BACI</name>
<feature type="domain" description="Helix-turn-helix" evidence="1">
    <location>
        <begin position="13"/>
        <end position="58"/>
    </location>
</feature>
<proteinExistence type="predicted"/>
<dbReference type="RefSeq" id="WP_114354401.1">
    <property type="nucleotide sequence ID" value="NZ_QPJJ01000021.1"/>
</dbReference>
<organism evidence="2 3">
    <name type="scientific">Saliterribacillus persicus</name>
    <dbReference type="NCBI Taxonomy" id="930114"/>
    <lineage>
        <taxon>Bacteria</taxon>
        <taxon>Bacillati</taxon>
        <taxon>Bacillota</taxon>
        <taxon>Bacilli</taxon>
        <taxon>Bacillales</taxon>
        <taxon>Bacillaceae</taxon>
        <taxon>Saliterribacillus</taxon>
    </lineage>
</organism>
<gene>
    <name evidence="2" type="ORF">DFR57_1217</name>
</gene>
<dbReference type="Pfam" id="PF12728">
    <property type="entry name" value="HTH_17"/>
    <property type="match status" value="1"/>
</dbReference>
<evidence type="ECO:0000313" key="3">
    <source>
        <dbReference type="Proteomes" id="UP000252585"/>
    </source>
</evidence>
<sequence>MNNNYTAKYPPVLEVKDIKEILGIGRRQAYELVHSEQFHTIKVGKSIRIPTQNFFNWLYGESA</sequence>
<keyword evidence="3" id="KW-1185">Reference proteome</keyword>
<evidence type="ECO:0000259" key="1">
    <source>
        <dbReference type="Pfam" id="PF12728"/>
    </source>
</evidence>
<dbReference type="InterPro" id="IPR041657">
    <property type="entry name" value="HTH_17"/>
</dbReference>
<reference evidence="2 3" key="1">
    <citation type="submission" date="2018-07" db="EMBL/GenBank/DDBJ databases">
        <title>Genomic Encyclopedia of Type Strains, Phase IV (KMG-IV): sequencing the most valuable type-strain genomes for metagenomic binning, comparative biology and taxonomic classification.</title>
        <authorList>
            <person name="Goeker M."/>
        </authorList>
    </citation>
    <scope>NUCLEOTIDE SEQUENCE [LARGE SCALE GENOMIC DNA]</scope>
    <source>
        <strain evidence="2 3">DSM 27696</strain>
    </source>
</reference>
<evidence type="ECO:0000313" key="2">
    <source>
        <dbReference type="EMBL" id="RCW62970.1"/>
    </source>
</evidence>
<dbReference type="EMBL" id="QPJJ01000021">
    <property type="protein sequence ID" value="RCW62970.1"/>
    <property type="molecule type" value="Genomic_DNA"/>
</dbReference>
<protein>
    <submittedName>
        <fullName evidence="2">Helix-turn-helix protein</fullName>
    </submittedName>
</protein>